<dbReference type="Pfam" id="PF00107">
    <property type="entry name" value="ADH_zinc_N"/>
    <property type="match status" value="1"/>
</dbReference>
<dbReference type="PANTHER" id="PTHR44154">
    <property type="entry name" value="QUINONE OXIDOREDUCTASE"/>
    <property type="match status" value="1"/>
</dbReference>
<dbReference type="Pfam" id="PF08240">
    <property type="entry name" value="ADH_N"/>
    <property type="match status" value="1"/>
</dbReference>
<evidence type="ECO:0000313" key="3">
    <source>
        <dbReference type="EMBL" id="MFF3665615.1"/>
    </source>
</evidence>
<accession>A0ABW6SKX6</accession>
<dbReference type="SUPFAM" id="SSF51735">
    <property type="entry name" value="NAD(P)-binding Rossmann-fold domains"/>
    <property type="match status" value="1"/>
</dbReference>
<dbReference type="SUPFAM" id="SSF50129">
    <property type="entry name" value="GroES-like"/>
    <property type="match status" value="1"/>
</dbReference>
<dbReference type="CDD" id="cd08253">
    <property type="entry name" value="zeta_crystallin"/>
    <property type="match status" value="1"/>
</dbReference>
<protein>
    <submittedName>
        <fullName evidence="3">NADPH:quinone reductase</fullName>
    </submittedName>
</protein>
<organism evidence="3 4">
    <name type="scientific">Microtetraspora malaysiensis</name>
    <dbReference type="NCBI Taxonomy" id="161358"/>
    <lineage>
        <taxon>Bacteria</taxon>
        <taxon>Bacillati</taxon>
        <taxon>Actinomycetota</taxon>
        <taxon>Actinomycetes</taxon>
        <taxon>Streptosporangiales</taxon>
        <taxon>Streptosporangiaceae</taxon>
        <taxon>Microtetraspora</taxon>
    </lineage>
</organism>
<reference evidence="3 4" key="1">
    <citation type="submission" date="2024-10" db="EMBL/GenBank/DDBJ databases">
        <title>The Natural Products Discovery Center: Release of the First 8490 Sequenced Strains for Exploring Actinobacteria Biosynthetic Diversity.</title>
        <authorList>
            <person name="Kalkreuter E."/>
            <person name="Kautsar S.A."/>
            <person name="Yang D."/>
            <person name="Bader C.D."/>
            <person name="Teijaro C.N."/>
            <person name="Fluegel L."/>
            <person name="Davis C.M."/>
            <person name="Simpson J.R."/>
            <person name="Lauterbach L."/>
            <person name="Steele A.D."/>
            <person name="Gui C."/>
            <person name="Meng S."/>
            <person name="Li G."/>
            <person name="Viehrig K."/>
            <person name="Ye F."/>
            <person name="Su P."/>
            <person name="Kiefer A.F."/>
            <person name="Nichols A."/>
            <person name="Cepeda A.J."/>
            <person name="Yan W."/>
            <person name="Fan B."/>
            <person name="Jiang Y."/>
            <person name="Adhikari A."/>
            <person name="Zheng C.-J."/>
            <person name="Schuster L."/>
            <person name="Cowan T.M."/>
            <person name="Smanski M.J."/>
            <person name="Chevrette M.G."/>
            <person name="De Carvalho L.P.S."/>
            <person name="Shen B."/>
        </authorList>
    </citation>
    <scope>NUCLEOTIDE SEQUENCE [LARGE SCALE GENOMIC DNA]</scope>
    <source>
        <strain evidence="3 4">NPDC002173</strain>
    </source>
</reference>
<evidence type="ECO:0000259" key="2">
    <source>
        <dbReference type="SMART" id="SM00829"/>
    </source>
</evidence>
<gene>
    <name evidence="3" type="ORF">ACFYXI_08465</name>
</gene>
<dbReference type="InterPro" id="IPR020843">
    <property type="entry name" value="ER"/>
</dbReference>
<keyword evidence="4" id="KW-1185">Reference proteome</keyword>
<proteinExistence type="predicted"/>
<keyword evidence="1" id="KW-0521">NADP</keyword>
<name>A0ABW6SKX6_9ACTN</name>
<sequence length="328" mass="33962">MSTPRMRAAYVTELGPAERIRVGDLPLPEPGPTDVLVHVDAVAANHVDTYVRSGLYRTPTPFPFVIGRDLAGTVAGTGPGVTGFAPGDRVWCNSLGHGGRQGSFSTHAVVPADRLYPLPPGVDPVTAVAALHPAATAFLGLFRDARVRPGETVVIGGGAGAVGSCAVTMAARAGAHVIATARPADTPYCHDLGAAEVLDYRDPHLLTHLGKAAPDGVHVHWDTSGHHDIPGVTPLLARGGRVLLTAGISARAEIPVGSLYTRDVRLLGFALSNASAADLADAAALVNRLLTAGTLRVRIGDILPLDQAAEAHRMLEDGQATGRVVLRP</sequence>
<dbReference type="EMBL" id="JBIASD010000004">
    <property type="protein sequence ID" value="MFF3665615.1"/>
    <property type="molecule type" value="Genomic_DNA"/>
</dbReference>
<dbReference type="RefSeq" id="WP_387409675.1">
    <property type="nucleotide sequence ID" value="NZ_JBIASD010000004.1"/>
</dbReference>
<evidence type="ECO:0000313" key="4">
    <source>
        <dbReference type="Proteomes" id="UP001602013"/>
    </source>
</evidence>
<dbReference type="InterPro" id="IPR036291">
    <property type="entry name" value="NAD(P)-bd_dom_sf"/>
</dbReference>
<evidence type="ECO:0000256" key="1">
    <source>
        <dbReference type="ARBA" id="ARBA00022857"/>
    </source>
</evidence>
<feature type="domain" description="Enoyl reductase (ER)" evidence="2">
    <location>
        <begin position="15"/>
        <end position="326"/>
    </location>
</feature>
<dbReference type="Proteomes" id="UP001602013">
    <property type="component" value="Unassembled WGS sequence"/>
</dbReference>
<dbReference type="Gene3D" id="3.40.50.720">
    <property type="entry name" value="NAD(P)-binding Rossmann-like Domain"/>
    <property type="match status" value="1"/>
</dbReference>
<comment type="caution">
    <text evidence="3">The sequence shown here is derived from an EMBL/GenBank/DDBJ whole genome shotgun (WGS) entry which is preliminary data.</text>
</comment>
<dbReference type="InterPro" id="IPR013154">
    <property type="entry name" value="ADH-like_N"/>
</dbReference>
<dbReference type="SMART" id="SM00829">
    <property type="entry name" value="PKS_ER"/>
    <property type="match status" value="1"/>
</dbReference>
<dbReference type="InterPro" id="IPR013149">
    <property type="entry name" value="ADH-like_C"/>
</dbReference>
<dbReference type="Gene3D" id="3.90.180.10">
    <property type="entry name" value="Medium-chain alcohol dehydrogenases, catalytic domain"/>
    <property type="match status" value="1"/>
</dbReference>
<dbReference type="PANTHER" id="PTHR44154:SF1">
    <property type="entry name" value="QUINONE OXIDOREDUCTASE"/>
    <property type="match status" value="1"/>
</dbReference>
<dbReference type="InterPro" id="IPR051603">
    <property type="entry name" value="Zinc-ADH_QOR/CCCR"/>
</dbReference>
<dbReference type="InterPro" id="IPR011032">
    <property type="entry name" value="GroES-like_sf"/>
</dbReference>